<evidence type="ECO:0000313" key="1">
    <source>
        <dbReference type="EMBL" id="GAG17569.1"/>
    </source>
</evidence>
<accession>X0VGZ4</accession>
<name>X0VGZ4_9ZZZZ</name>
<dbReference type="EMBL" id="BARS01034023">
    <property type="protein sequence ID" value="GAG17569.1"/>
    <property type="molecule type" value="Genomic_DNA"/>
</dbReference>
<protein>
    <submittedName>
        <fullName evidence="1">Uncharacterized protein</fullName>
    </submittedName>
</protein>
<gene>
    <name evidence="1" type="ORF">S01H1_52624</name>
</gene>
<dbReference type="AlphaFoldDB" id="X0VGZ4"/>
<organism evidence="1">
    <name type="scientific">marine sediment metagenome</name>
    <dbReference type="NCBI Taxonomy" id="412755"/>
    <lineage>
        <taxon>unclassified sequences</taxon>
        <taxon>metagenomes</taxon>
        <taxon>ecological metagenomes</taxon>
    </lineage>
</organism>
<feature type="non-terminal residue" evidence="1">
    <location>
        <position position="1"/>
    </location>
</feature>
<reference evidence="1" key="1">
    <citation type="journal article" date="2014" name="Front. Microbiol.">
        <title>High frequency of phylogenetically diverse reductive dehalogenase-homologous genes in deep subseafloor sedimentary metagenomes.</title>
        <authorList>
            <person name="Kawai M."/>
            <person name="Futagami T."/>
            <person name="Toyoda A."/>
            <person name="Takaki Y."/>
            <person name="Nishi S."/>
            <person name="Hori S."/>
            <person name="Arai W."/>
            <person name="Tsubouchi T."/>
            <person name="Morono Y."/>
            <person name="Uchiyama I."/>
            <person name="Ito T."/>
            <person name="Fujiyama A."/>
            <person name="Inagaki F."/>
            <person name="Takami H."/>
        </authorList>
    </citation>
    <scope>NUCLEOTIDE SEQUENCE</scope>
    <source>
        <strain evidence="1">Expedition CK06-06</strain>
    </source>
</reference>
<proteinExistence type="predicted"/>
<sequence length="61" mass="6877">FYVKKAHVGKVTGIREFLSEFTNEAAFGEDGYLAEKGLIPMPEVDRKAWHIKVKALQPLAM</sequence>
<comment type="caution">
    <text evidence="1">The sequence shown here is derived from an EMBL/GenBank/DDBJ whole genome shotgun (WGS) entry which is preliminary data.</text>
</comment>